<gene>
    <name evidence="1" type="ordered locus">Bphyt_2944</name>
</gene>
<name>B2T5X4_PARPJ</name>
<sequence>MGFGVGVRVRESTPEHGILPFAVNCSCVDGCACNQARIVLPGLGDGVTSVAACAAG</sequence>
<proteinExistence type="predicted"/>
<dbReference type="AlphaFoldDB" id="B2T5X4"/>
<protein>
    <submittedName>
        <fullName evidence="1">Uncharacterized protein</fullName>
    </submittedName>
</protein>
<organism evidence="1 2">
    <name type="scientific">Paraburkholderia phytofirmans (strain DSM 17436 / LMG 22146 / PsJN)</name>
    <name type="common">Burkholderia phytofirmans</name>
    <dbReference type="NCBI Taxonomy" id="398527"/>
    <lineage>
        <taxon>Bacteria</taxon>
        <taxon>Pseudomonadati</taxon>
        <taxon>Pseudomonadota</taxon>
        <taxon>Betaproteobacteria</taxon>
        <taxon>Burkholderiales</taxon>
        <taxon>Burkholderiaceae</taxon>
        <taxon>Paraburkholderia</taxon>
    </lineage>
</organism>
<dbReference type="HOGENOM" id="CLU_3005341_0_0_4"/>
<dbReference type="Proteomes" id="UP000001739">
    <property type="component" value="Chromosome 1"/>
</dbReference>
<evidence type="ECO:0000313" key="2">
    <source>
        <dbReference type="Proteomes" id="UP000001739"/>
    </source>
</evidence>
<accession>B2T5X4</accession>
<dbReference type="EMBL" id="CP001052">
    <property type="protein sequence ID" value="ACD17338.1"/>
    <property type="molecule type" value="Genomic_DNA"/>
</dbReference>
<dbReference type="KEGG" id="bpy:Bphyt_2944"/>
<evidence type="ECO:0000313" key="1">
    <source>
        <dbReference type="EMBL" id="ACD17338.1"/>
    </source>
</evidence>
<reference evidence="1 2" key="1">
    <citation type="journal article" date="2011" name="J. Bacteriol.">
        <title>Complete genome sequence of the plant growth-promoting endophyte Burkholderia phytofirmans strain PsJN.</title>
        <authorList>
            <person name="Weilharter A."/>
            <person name="Mitter B."/>
            <person name="Shin M.V."/>
            <person name="Chain P.S."/>
            <person name="Nowak J."/>
            <person name="Sessitsch A."/>
        </authorList>
    </citation>
    <scope>NUCLEOTIDE SEQUENCE [LARGE SCALE GENOMIC DNA]</scope>
    <source>
        <strain evidence="2">DSM 17436 / LMG 22146 / PsJN</strain>
    </source>
</reference>